<dbReference type="SUPFAM" id="SSF109770">
    <property type="entry name" value="Nickel-containing superoxide dismutase, NiSOD"/>
    <property type="match status" value="1"/>
</dbReference>
<dbReference type="AlphaFoldDB" id="A0A1F5G7M2"/>
<evidence type="ECO:0000313" key="2">
    <source>
        <dbReference type="Proteomes" id="UP000179102"/>
    </source>
</evidence>
<dbReference type="Proteomes" id="UP000179102">
    <property type="component" value="Unassembled WGS sequence"/>
</dbReference>
<dbReference type="InterPro" id="IPR014123">
    <property type="entry name" value="Superoxide_dismutase_Ni-type"/>
</dbReference>
<sequence>MKFFKEIFKIPEALAHCDIPCGIYETNTLLVSAQTVIRMVEVMESIPMDKPSLKDRNNFIRCVRVKEDHAQICEEQLVTLWADFFKPEHIAQFPDLHDKVWRAIKLASENKLDVNIQKAKELLVACREVAAMFDQVKVEPKEDLSGSVSDNPDAFKKKLLG</sequence>
<accession>A0A1F5G7M2</accession>
<organism evidence="1 2">
    <name type="scientific">Candidatus Curtissbacteria bacterium RIFCSPHIGHO2_01_FULL_41_11</name>
    <dbReference type="NCBI Taxonomy" id="1797711"/>
    <lineage>
        <taxon>Bacteria</taxon>
        <taxon>Candidatus Curtissiibacteriota</taxon>
    </lineage>
</organism>
<protein>
    <submittedName>
        <fullName evidence="1">Superoxide dismutase, Ni</fullName>
    </submittedName>
</protein>
<dbReference type="NCBIfam" id="TIGR02753">
    <property type="entry name" value="sodN"/>
    <property type="match status" value="1"/>
</dbReference>
<dbReference type="Pfam" id="PF09055">
    <property type="entry name" value="Sod_Ni"/>
    <property type="match status" value="1"/>
</dbReference>
<proteinExistence type="predicted"/>
<dbReference type="InterPro" id="IPR036502">
    <property type="entry name" value="NiSOD_sf"/>
</dbReference>
<name>A0A1F5G7M2_9BACT</name>
<evidence type="ECO:0000313" key="1">
    <source>
        <dbReference type="EMBL" id="OGD87862.1"/>
    </source>
</evidence>
<dbReference type="STRING" id="1797711.A2870_01250"/>
<comment type="caution">
    <text evidence="1">The sequence shown here is derived from an EMBL/GenBank/DDBJ whole genome shotgun (WGS) entry which is preliminary data.</text>
</comment>
<dbReference type="EMBL" id="MFAZ01000008">
    <property type="protein sequence ID" value="OGD87862.1"/>
    <property type="molecule type" value="Genomic_DNA"/>
</dbReference>
<gene>
    <name evidence="1" type="ORF">A2870_01250</name>
</gene>
<dbReference type="GO" id="GO:0016151">
    <property type="term" value="F:nickel cation binding"/>
    <property type="evidence" value="ECO:0007669"/>
    <property type="project" value="InterPro"/>
</dbReference>
<reference evidence="1 2" key="1">
    <citation type="journal article" date="2016" name="Nat. Commun.">
        <title>Thousands of microbial genomes shed light on interconnected biogeochemical processes in an aquifer system.</title>
        <authorList>
            <person name="Anantharaman K."/>
            <person name="Brown C.T."/>
            <person name="Hug L.A."/>
            <person name="Sharon I."/>
            <person name="Castelle C.J."/>
            <person name="Probst A.J."/>
            <person name="Thomas B.C."/>
            <person name="Singh A."/>
            <person name="Wilkins M.J."/>
            <person name="Karaoz U."/>
            <person name="Brodie E.L."/>
            <person name="Williams K.H."/>
            <person name="Hubbard S.S."/>
            <person name="Banfield J.F."/>
        </authorList>
    </citation>
    <scope>NUCLEOTIDE SEQUENCE [LARGE SCALE GENOMIC DNA]</scope>
</reference>
<dbReference type="GO" id="GO:0004784">
    <property type="term" value="F:superoxide dismutase activity"/>
    <property type="evidence" value="ECO:0007669"/>
    <property type="project" value="InterPro"/>
</dbReference>
<dbReference type="Gene3D" id="1.20.120.400">
    <property type="entry name" value="Nickel-containing superoxide dismutase"/>
    <property type="match status" value="1"/>
</dbReference>